<dbReference type="RefSeq" id="WP_234607551.1">
    <property type="nucleotide sequence ID" value="NZ_CP094997.1"/>
</dbReference>
<dbReference type="EMBL" id="JAJTTC010000001">
    <property type="protein sequence ID" value="MCF0060084.1"/>
    <property type="molecule type" value="Genomic_DNA"/>
</dbReference>
<comment type="caution">
    <text evidence="1">The sequence shown here is derived from an EMBL/GenBank/DDBJ whole genome shotgun (WGS) entry which is preliminary data.</text>
</comment>
<proteinExistence type="predicted"/>
<dbReference type="PROSITE" id="PS51257">
    <property type="entry name" value="PROKAR_LIPOPROTEIN"/>
    <property type="match status" value="1"/>
</dbReference>
<keyword evidence="2" id="KW-1185">Reference proteome</keyword>
<evidence type="ECO:0000313" key="1">
    <source>
        <dbReference type="EMBL" id="MCF0060084.1"/>
    </source>
</evidence>
<dbReference type="AlphaFoldDB" id="A0A9X1TCV4"/>
<reference evidence="1" key="1">
    <citation type="submission" date="2021-12" db="EMBL/GenBank/DDBJ databases">
        <title>Novel species in genus Dyadobacter.</title>
        <authorList>
            <person name="Ma C."/>
        </authorList>
    </citation>
    <scope>NUCLEOTIDE SEQUENCE</scope>
    <source>
        <strain evidence="1">LJ419</strain>
    </source>
</reference>
<name>A0A9X1TCV4_9BACT</name>
<evidence type="ECO:0000313" key="2">
    <source>
        <dbReference type="Proteomes" id="UP001139000"/>
    </source>
</evidence>
<protein>
    <submittedName>
        <fullName evidence="1">Uncharacterized protein</fullName>
    </submittedName>
</protein>
<sequence length="175" mass="19567">MQLKVSLFIILAAGALGCVDIPDFDDTPKIYYNGIDQEPEVDEATGKKVRENVIITIDFEDGDGDLGASADERSDSSFIKPYGKWGNYELVTARKGADGKWTESILAEDQYKWMPILKPDGKPGPIKGKIDLNTSFLYGNSTVPVYVRFKVRIRDRAFHVSEQIQTDSIQVPGYR</sequence>
<gene>
    <name evidence="1" type="ORF">LXM26_01160</name>
</gene>
<organism evidence="1 2">
    <name type="scientific">Dyadobacter chenwenxiniae</name>
    <dbReference type="NCBI Taxonomy" id="2906456"/>
    <lineage>
        <taxon>Bacteria</taxon>
        <taxon>Pseudomonadati</taxon>
        <taxon>Bacteroidota</taxon>
        <taxon>Cytophagia</taxon>
        <taxon>Cytophagales</taxon>
        <taxon>Spirosomataceae</taxon>
        <taxon>Dyadobacter</taxon>
    </lineage>
</organism>
<accession>A0A9X1TCV4</accession>
<dbReference type="Proteomes" id="UP001139000">
    <property type="component" value="Unassembled WGS sequence"/>
</dbReference>